<sequence>MDTSRYMDKQITELSNSQSLNFLGDDDKQEVLDGDHGFEFNTVRSLHNKDCEGTSLTDWSSMECIDSAKFSAKKAGAFSNAALISEIDRKMKEHVDVLLHSVEFLSTRVSQLESKTHQIEDVVDDIKESLELNQGITDGKLREIKNILVEVQGGVQDLSDKQEIAEAQLQLAKLQMSKNNQQVEKQNVTGQAYEAPSSVSQQSHQLLPVSGASLQLHSPTSSGTYGLPQIHPQATAPAPPVATAPQFPTQLLQNQMTAPSVPKEEPYNPPYNPLVVPTQDSMYQQYQVPPAQQSQPIPYNHQPYQPMPHFPQNSQLPQLSQVHPDPGTVNPYQPMPYTEAPYSPTHSISQPPGRSLPLQQYNVGSTQQLYPQPPNRHYVESNFAESNFASLQEQGLPLHAKTNIMDSYHYGDSPSNNGSSYIKPLQPIPSPPVLGGESIYKQLPTARLLPNTIPSASTVDNESGSGSGGSGNRIPADDVVDKVATMGFRRDLVRATVRKMTENGQSADLNAVLDKLMNG</sequence>
<dbReference type="Pfam" id="PF07223">
    <property type="entry name" value="DUF1421"/>
    <property type="match status" value="1"/>
</dbReference>
<feature type="region of interest" description="Disordered" evidence="1">
    <location>
        <begin position="182"/>
        <end position="203"/>
    </location>
</feature>
<dbReference type="PANTHER" id="PTHR31805">
    <property type="entry name" value="RECEPTOR-LIKE KINASE, PUTATIVE (DUF1421)-RELATED"/>
    <property type="match status" value="1"/>
</dbReference>
<organism evidence="3">
    <name type="scientific">Salix viminalis</name>
    <name type="common">Common osier</name>
    <name type="synonym">Basket willow</name>
    <dbReference type="NCBI Taxonomy" id="40686"/>
    <lineage>
        <taxon>Eukaryota</taxon>
        <taxon>Viridiplantae</taxon>
        <taxon>Streptophyta</taxon>
        <taxon>Embryophyta</taxon>
        <taxon>Tracheophyta</taxon>
        <taxon>Spermatophyta</taxon>
        <taxon>Magnoliopsida</taxon>
        <taxon>eudicotyledons</taxon>
        <taxon>Gunneridae</taxon>
        <taxon>Pentapetalae</taxon>
        <taxon>rosids</taxon>
        <taxon>fabids</taxon>
        <taxon>Malpighiales</taxon>
        <taxon>Salicaceae</taxon>
        <taxon>Saliceae</taxon>
        <taxon>Salix</taxon>
    </lineage>
</organism>
<evidence type="ECO:0000259" key="2">
    <source>
        <dbReference type="Pfam" id="PF07223"/>
    </source>
</evidence>
<reference evidence="3" key="1">
    <citation type="submission" date="2019-03" db="EMBL/GenBank/DDBJ databases">
        <authorList>
            <person name="Mank J."/>
            <person name="Almeida P."/>
        </authorList>
    </citation>
    <scope>NUCLEOTIDE SEQUENCE</scope>
    <source>
        <strain evidence="3">78183</strain>
    </source>
</reference>
<gene>
    <name evidence="3" type="ORF">SVIM_LOCUS206861</name>
</gene>
<dbReference type="InterPro" id="IPR010820">
    <property type="entry name" value="DUF1421"/>
</dbReference>
<feature type="compositionally biased region" description="Polar residues" evidence="1">
    <location>
        <begin position="344"/>
        <end position="356"/>
    </location>
</feature>
<dbReference type="PANTHER" id="PTHR31805:SF15">
    <property type="entry name" value="DUF1421 DOMAIN-CONTAINING PROTEIN"/>
    <property type="match status" value="1"/>
</dbReference>
<dbReference type="EMBL" id="CAADRP010001358">
    <property type="protein sequence ID" value="VFU38217.1"/>
    <property type="molecule type" value="Genomic_DNA"/>
</dbReference>
<feature type="region of interest" description="Disordered" evidence="1">
    <location>
        <begin position="336"/>
        <end position="356"/>
    </location>
</feature>
<feature type="domain" description="DUF1421" evidence="2">
    <location>
        <begin position="477"/>
        <end position="519"/>
    </location>
</feature>
<feature type="region of interest" description="Disordered" evidence="1">
    <location>
        <begin position="452"/>
        <end position="477"/>
    </location>
</feature>
<feature type="compositionally biased region" description="Polar residues" evidence="1">
    <location>
        <begin position="452"/>
        <end position="462"/>
    </location>
</feature>
<dbReference type="AlphaFoldDB" id="A0A6N2LB15"/>
<accession>A0A6N2LB15</accession>
<name>A0A6N2LB15_SALVM</name>
<proteinExistence type="predicted"/>
<evidence type="ECO:0000256" key="1">
    <source>
        <dbReference type="SAM" id="MobiDB-lite"/>
    </source>
</evidence>
<protein>
    <recommendedName>
        <fullName evidence="2">DUF1421 domain-containing protein</fullName>
    </recommendedName>
</protein>
<evidence type="ECO:0000313" key="3">
    <source>
        <dbReference type="EMBL" id="VFU38217.1"/>
    </source>
</evidence>